<organism evidence="1 2">
    <name type="scientific">Euplotes crassus</name>
    <dbReference type="NCBI Taxonomy" id="5936"/>
    <lineage>
        <taxon>Eukaryota</taxon>
        <taxon>Sar</taxon>
        <taxon>Alveolata</taxon>
        <taxon>Ciliophora</taxon>
        <taxon>Intramacronucleata</taxon>
        <taxon>Spirotrichea</taxon>
        <taxon>Hypotrichia</taxon>
        <taxon>Euplotida</taxon>
        <taxon>Euplotidae</taxon>
        <taxon>Moneuplotes</taxon>
    </lineage>
</organism>
<dbReference type="SUPFAM" id="SSF48371">
    <property type="entry name" value="ARM repeat"/>
    <property type="match status" value="1"/>
</dbReference>
<comment type="caution">
    <text evidence="1">The sequence shown here is derived from an EMBL/GenBank/DDBJ whole genome shotgun (WGS) entry which is preliminary data.</text>
</comment>
<proteinExistence type="predicted"/>
<dbReference type="InterPro" id="IPR032413">
    <property type="entry name" value="Arm_3"/>
</dbReference>
<dbReference type="InterPro" id="IPR011989">
    <property type="entry name" value="ARM-like"/>
</dbReference>
<dbReference type="EMBL" id="CAMPGE010004223">
    <property type="protein sequence ID" value="CAI2363072.1"/>
    <property type="molecule type" value="Genomic_DNA"/>
</dbReference>
<dbReference type="AlphaFoldDB" id="A0AAD1U635"/>
<protein>
    <submittedName>
        <fullName evidence="1">Uncharacterized protein</fullName>
    </submittedName>
</protein>
<dbReference type="Proteomes" id="UP001295684">
    <property type="component" value="Unassembled WGS sequence"/>
</dbReference>
<keyword evidence="2" id="KW-1185">Reference proteome</keyword>
<dbReference type="Gene3D" id="1.25.10.10">
    <property type="entry name" value="Leucine-rich Repeat Variant"/>
    <property type="match status" value="1"/>
</dbReference>
<evidence type="ECO:0000313" key="2">
    <source>
        <dbReference type="Proteomes" id="UP001295684"/>
    </source>
</evidence>
<gene>
    <name evidence="1" type="ORF">ECRASSUSDP1_LOCUS4402</name>
</gene>
<sequence length="560" mass="65454">METQYSKKRVQDFIEISKADPIRRCEEFMVNLRKERFRERSRQHRYNITKIKGICSKKELMCIGNNWNKYRYYQPTVEEEHRCKQEAESIIDNIVKNYDYTEMGEVIDHLNEVTYDHTEETDREVLCNIKILRIVLAKKNCSFNPEMQQYLISALINILEKFRLSRFGFLDIQYEAISLLMQFTAHHKMDLSIIRQLKKINVLPHCDILVVMINLCCDGKEAVIEVFETFDVPKMIEDYISNIETCFCKFIDEYRKNGIILDISTAHCDCACNLELVKERLLIFASLCKCLTAFTSSFVKEESLIYTQFKEFLKASIVYMKNALDIPLKPDEKLLTSKLFLLESLSCVIAHIEDGEILDSICDSHFEDSLSKIIIENTDHKLIEEALDLITDLPASSKFIVPLQIVCSKAPGIEFQMVNILINFISSGDEELLTELFTENITNALLNYMISDDMELQLLTYKTLKNVCDEGYADILDKEFIKYAIDELNNPNKTPRLILYILGFIDRYLQADEVEEGVYFYNTVSSYQGLEKIFELQDSENYDISQKSQRIIEKRLKEFD</sequence>
<reference evidence="1" key="1">
    <citation type="submission" date="2023-07" db="EMBL/GenBank/DDBJ databases">
        <authorList>
            <consortium name="AG Swart"/>
            <person name="Singh M."/>
            <person name="Singh A."/>
            <person name="Seah K."/>
            <person name="Emmerich C."/>
        </authorList>
    </citation>
    <scope>NUCLEOTIDE SEQUENCE</scope>
    <source>
        <strain evidence="1">DP1</strain>
    </source>
</reference>
<accession>A0AAD1U635</accession>
<evidence type="ECO:0000313" key="1">
    <source>
        <dbReference type="EMBL" id="CAI2363072.1"/>
    </source>
</evidence>
<dbReference type="Pfam" id="PF16186">
    <property type="entry name" value="Arm_3"/>
    <property type="match status" value="1"/>
</dbReference>
<name>A0AAD1U635_EUPCR</name>
<dbReference type="InterPro" id="IPR016024">
    <property type="entry name" value="ARM-type_fold"/>
</dbReference>